<keyword evidence="2" id="KW-1185">Reference proteome</keyword>
<dbReference type="Proteomes" id="UP000026962">
    <property type="component" value="Chromosome 6"/>
</dbReference>
<organism evidence="1">
    <name type="scientific">Oryza punctata</name>
    <name type="common">Red rice</name>
    <dbReference type="NCBI Taxonomy" id="4537"/>
    <lineage>
        <taxon>Eukaryota</taxon>
        <taxon>Viridiplantae</taxon>
        <taxon>Streptophyta</taxon>
        <taxon>Embryophyta</taxon>
        <taxon>Tracheophyta</taxon>
        <taxon>Spermatophyta</taxon>
        <taxon>Magnoliopsida</taxon>
        <taxon>Liliopsida</taxon>
        <taxon>Poales</taxon>
        <taxon>Poaceae</taxon>
        <taxon>BOP clade</taxon>
        <taxon>Oryzoideae</taxon>
        <taxon>Oryzeae</taxon>
        <taxon>Oryzinae</taxon>
        <taxon>Oryza</taxon>
    </lineage>
</organism>
<dbReference type="Gramene" id="OPUNC06G07180.1">
    <property type="protein sequence ID" value="OPUNC06G07180.1"/>
    <property type="gene ID" value="OPUNC06G07180"/>
</dbReference>
<dbReference type="HOGENOM" id="CLU_2945773_0_0_1"/>
<sequence>MQPGSRPPRAKRKVFRSTWISIVRGGGGRHVASVHPVVPVPSAVATRVQRRRLSCDVCAS</sequence>
<evidence type="ECO:0000313" key="2">
    <source>
        <dbReference type="Proteomes" id="UP000026962"/>
    </source>
</evidence>
<accession>A0A0E0L9D7</accession>
<proteinExistence type="predicted"/>
<protein>
    <submittedName>
        <fullName evidence="1">Uncharacterized protein</fullName>
    </submittedName>
</protein>
<dbReference type="AlphaFoldDB" id="A0A0E0L9D7"/>
<dbReference type="EnsemblPlants" id="OPUNC06G07180.1">
    <property type="protein sequence ID" value="OPUNC06G07180.1"/>
    <property type="gene ID" value="OPUNC06G07180"/>
</dbReference>
<reference evidence="1" key="2">
    <citation type="submission" date="2018-05" db="EMBL/GenBank/DDBJ databases">
        <title>OpunRS2 (Oryza punctata Reference Sequence Version 2).</title>
        <authorList>
            <person name="Zhang J."/>
            <person name="Kudrna D."/>
            <person name="Lee S."/>
            <person name="Talag J."/>
            <person name="Welchert J."/>
            <person name="Wing R.A."/>
        </authorList>
    </citation>
    <scope>NUCLEOTIDE SEQUENCE [LARGE SCALE GENOMIC DNA]</scope>
</reference>
<name>A0A0E0L9D7_ORYPU</name>
<reference evidence="1" key="1">
    <citation type="submission" date="2015-04" db="UniProtKB">
        <authorList>
            <consortium name="EnsemblPlants"/>
        </authorList>
    </citation>
    <scope>IDENTIFICATION</scope>
</reference>
<evidence type="ECO:0000313" key="1">
    <source>
        <dbReference type="EnsemblPlants" id="OPUNC06G07180.1"/>
    </source>
</evidence>